<feature type="binding site" evidence="10">
    <location>
        <position position="367"/>
    </location>
    <ligand>
        <name>thiamine diphosphate</name>
        <dbReference type="ChEBI" id="CHEBI:58937"/>
    </ligand>
</feature>
<dbReference type="Gene3D" id="3.40.50.920">
    <property type="match status" value="1"/>
</dbReference>
<dbReference type="SMART" id="SM00861">
    <property type="entry name" value="Transket_pyr"/>
    <property type="match status" value="1"/>
</dbReference>
<evidence type="ECO:0000256" key="2">
    <source>
        <dbReference type="ARBA" id="ARBA00011081"/>
    </source>
</evidence>
<comment type="cofactor">
    <cofactor evidence="10">
        <name>thiamine diphosphate</name>
        <dbReference type="ChEBI" id="CHEBI:58937"/>
    </cofactor>
    <text evidence="10">Binds 1 thiamine pyrophosphate per subunit.</text>
</comment>
<dbReference type="CDD" id="cd02007">
    <property type="entry name" value="TPP_DXS"/>
    <property type="match status" value="1"/>
</dbReference>
<evidence type="ECO:0000256" key="3">
    <source>
        <dbReference type="ARBA" id="ARBA00011738"/>
    </source>
</evidence>
<evidence type="ECO:0000256" key="1">
    <source>
        <dbReference type="ARBA" id="ARBA00004980"/>
    </source>
</evidence>
<dbReference type="InterPro" id="IPR020826">
    <property type="entry name" value="Transketolase_BS"/>
</dbReference>
<evidence type="ECO:0000259" key="11">
    <source>
        <dbReference type="SMART" id="SM00861"/>
    </source>
</evidence>
<dbReference type="Pfam" id="PF02779">
    <property type="entry name" value="Transket_pyr"/>
    <property type="match status" value="1"/>
</dbReference>
<comment type="caution">
    <text evidence="12">The sequence shown here is derived from an EMBL/GenBank/DDBJ whole genome shotgun (WGS) entry which is preliminary data.</text>
</comment>
<dbReference type="Pfam" id="PF02780">
    <property type="entry name" value="Transketolase_C"/>
    <property type="match status" value="1"/>
</dbReference>
<dbReference type="NCBIfam" id="TIGR00204">
    <property type="entry name" value="dxs"/>
    <property type="match status" value="1"/>
</dbReference>
<dbReference type="GO" id="GO:0008661">
    <property type="term" value="F:1-deoxy-D-xylulose-5-phosphate synthase activity"/>
    <property type="evidence" value="ECO:0007669"/>
    <property type="project" value="UniProtKB-EC"/>
</dbReference>
<dbReference type="PROSITE" id="PS00802">
    <property type="entry name" value="TRANSKETOLASE_2"/>
    <property type="match status" value="1"/>
</dbReference>
<evidence type="ECO:0000256" key="7">
    <source>
        <dbReference type="ARBA" id="ARBA00022977"/>
    </source>
</evidence>
<keyword evidence="7 10" id="KW-0784">Thiamine biosynthesis</keyword>
<comment type="similarity">
    <text evidence="2 10">Belongs to the transketolase family. DXPS subfamily.</text>
</comment>
<dbReference type="NCBIfam" id="NF003933">
    <property type="entry name" value="PRK05444.2-2"/>
    <property type="match status" value="1"/>
</dbReference>
<dbReference type="SUPFAM" id="SSF52922">
    <property type="entry name" value="TK C-terminal domain-like"/>
    <property type="match status" value="1"/>
</dbReference>
<dbReference type="InterPro" id="IPR009014">
    <property type="entry name" value="Transketo_C/PFOR_II"/>
</dbReference>
<dbReference type="CDD" id="cd07033">
    <property type="entry name" value="TPP_PYR_DXS_TK_like"/>
    <property type="match status" value="1"/>
</dbReference>
<feature type="binding site" evidence="10">
    <location>
        <begin position="149"/>
        <end position="150"/>
    </location>
    <ligand>
        <name>thiamine diphosphate</name>
        <dbReference type="ChEBI" id="CHEBI:58937"/>
    </ligand>
</feature>
<evidence type="ECO:0000256" key="8">
    <source>
        <dbReference type="ARBA" id="ARBA00023052"/>
    </source>
</evidence>
<dbReference type="Proteomes" id="UP001489509">
    <property type="component" value="Unassembled WGS sequence"/>
</dbReference>
<dbReference type="EC" id="2.2.1.7" evidence="10"/>
<dbReference type="SUPFAM" id="SSF52518">
    <property type="entry name" value="Thiamin diphosphate-binding fold (THDP-binding)"/>
    <property type="match status" value="2"/>
</dbReference>
<dbReference type="PANTHER" id="PTHR43322:SF5">
    <property type="entry name" value="1-DEOXY-D-XYLULOSE-5-PHOSPHATE SYNTHASE, CHLOROPLASTIC"/>
    <property type="match status" value="1"/>
</dbReference>
<dbReference type="Gene3D" id="3.40.50.970">
    <property type="match status" value="2"/>
</dbReference>
<keyword evidence="13" id="KW-1185">Reference proteome</keyword>
<keyword evidence="9 10" id="KW-0414">Isoprene biosynthesis</keyword>
<evidence type="ECO:0000313" key="12">
    <source>
        <dbReference type="EMBL" id="MEQ2439501.1"/>
    </source>
</evidence>
<keyword evidence="8 10" id="KW-0786">Thiamine pyrophosphate</keyword>
<feature type="binding site" evidence="10">
    <location>
        <position position="288"/>
    </location>
    <ligand>
        <name>thiamine diphosphate</name>
        <dbReference type="ChEBI" id="CHEBI:58937"/>
    </ligand>
</feature>
<comment type="function">
    <text evidence="10">Catalyzes the acyloin condensation reaction between C atoms 2 and 3 of pyruvate and glyceraldehyde 3-phosphate to yield 1-deoxy-D-xylulose-5-phosphate (DXP).</text>
</comment>
<dbReference type="InterPro" id="IPR033248">
    <property type="entry name" value="Transketolase_C"/>
</dbReference>
<keyword evidence="4 10" id="KW-0808">Transferase</keyword>
<dbReference type="InterPro" id="IPR049557">
    <property type="entry name" value="Transketolase_CS"/>
</dbReference>
<evidence type="ECO:0000256" key="9">
    <source>
        <dbReference type="ARBA" id="ARBA00023229"/>
    </source>
</evidence>
<dbReference type="Pfam" id="PF13292">
    <property type="entry name" value="DXP_synthase_N"/>
    <property type="match status" value="1"/>
</dbReference>
<feature type="binding site" evidence="10">
    <location>
        <position position="177"/>
    </location>
    <ligand>
        <name>thiamine diphosphate</name>
        <dbReference type="ChEBI" id="CHEBI:58937"/>
    </ligand>
</feature>
<dbReference type="RefSeq" id="WP_349217759.1">
    <property type="nucleotide sequence ID" value="NZ_JBBMFD010000001.1"/>
</dbReference>
<proteinExistence type="inferred from homology"/>
<comment type="pathway">
    <text evidence="1 10">Metabolic intermediate biosynthesis; 1-deoxy-D-xylulose 5-phosphate biosynthesis; 1-deoxy-D-xylulose 5-phosphate from D-glyceraldehyde 3-phosphate and pyruvate: step 1/1.</text>
</comment>
<dbReference type="PROSITE" id="PS00801">
    <property type="entry name" value="TRANSKETOLASE_1"/>
    <property type="match status" value="1"/>
</dbReference>
<dbReference type="HAMAP" id="MF_00315">
    <property type="entry name" value="DXP_synth"/>
    <property type="match status" value="1"/>
</dbReference>
<gene>
    <name evidence="10 12" type="primary">dxs</name>
    <name evidence="12" type="ORF">WMO26_01520</name>
</gene>
<dbReference type="EMBL" id="JBBMFD010000001">
    <property type="protein sequence ID" value="MEQ2439501.1"/>
    <property type="molecule type" value="Genomic_DNA"/>
</dbReference>
<sequence length="620" mass="67406">MASERILPTIHSPADVKALPFEALGGLCGEIREALIQTISQNGGHLASNLGVVELTLALHRVFSSPKDQIVWDVGHQCYPHKLLTGRYDQFSTLRRENGLSGFCRPEESEHDPFVSGHSSTSISAAFGLAKAKSLQGDDGHTIAVIGDGALTGGLAYEGLNNAGRSKDRLIVILNDNKMSISRNVGSVARHLAVLRSSPRYLRFKKGVERFLQKVPLVGQPLDRAIVKVKSGVKSMLYGNTLFENMGFTYMGPVDGHDLGKLCAVLESCKSIHQPVLLHVCTVKGKGYTFAEERPKDFHGTSGFDIETGDAPASRENFSSVFGREICDLASGDPRVCAVTAAMTESTGLTEFSHTYRSRFFDVGIAEEHAITFCSGLAKNGMLPVFAVYSTFLQRGYDELIHDAALQNAKIVLCIDRAGLVGEDGETHQGVFDAAFLNTIPNVTVFAPSFYAELHWMLKEAVYQYKGVVAVRYPRGGEPVPPQGYTPAPASYSLLGGGAKVLLITYGRIFANACKARESLAQKGIEMDILKLNRIKPMDPQALYIARGYQKVFFFEEGIRTGGVAEHFGFSLLSGEFNGTYSAHTLPDGFIAQATVASAMKKYHLDADSMAQIVEQECEL</sequence>
<evidence type="ECO:0000256" key="10">
    <source>
        <dbReference type="HAMAP-Rule" id="MF_00315"/>
    </source>
</evidence>
<evidence type="ECO:0000256" key="5">
    <source>
        <dbReference type="ARBA" id="ARBA00022723"/>
    </source>
</evidence>
<dbReference type="InterPro" id="IPR005477">
    <property type="entry name" value="Dxylulose-5-P_synthase"/>
</dbReference>
<reference evidence="12 13" key="1">
    <citation type="submission" date="2024-03" db="EMBL/GenBank/DDBJ databases">
        <title>Human intestinal bacterial collection.</title>
        <authorList>
            <person name="Pauvert C."/>
            <person name="Hitch T.C.A."/>
            <person name="Clavel T."/>
        </authorList>
    </citation>
    <scope>NUCLEOTIDE SEQUENCE [LARGE SCALE GENOMIC DNA]</scope>
    <source>
        <strain evidence="12 13">CLA-JM-H44</strain>
    </source>
</reference>
<feature type="binding site" evidence="10">
    <location>
        <position position="148"/>
    </location>
    <ligand>
        <name>Mg(2+)</name>
        <dbReference type="ChEBI" id="CHEBI:18420"/>
    </ligand>
</feature>
<comment type="subunit">
    <text evidence="3 10">Homodimer.</text>
</comment>
<keyword evidence="5 10" id="KW-0479">Metal-binding</keyword>
<accession>A0ABV1DWS3</accession>
<feature type="binding site" evidence="10">
    <location>
        <begin position="117"/>
        <end position="119"/>
    </location>
    <ligand>
        <name>thiamine diphosphate</name>
        <dbReference type="ChEBI" id="CHEBI:58937"/>
    </ligand>
</feature>
<dbReference type="PANTHER" id="PTHR43322">
    <property type="entry name" value="1-D-DEOXYXYLULOSE 5-PHOSPHATE SYNTHASE-RELATED"/>
    <property type="match status" value="1"/>
</dbReference>
<dbReference type="InterPro" id="IPR029061">
    <property type="entry name" value="THDP-binding"/>
</dbReference>
<evidence type="ECO:0000256" key="4">
    <source>
        <dbReference type="ARBA" id="ARBA00022679"/>
    </source>
</evidence>
<evidence type="ECO:0000313" key="13">
    <source>
        <dbReference type="Proteomes" id="UP001489509"/>
    </source>
</evidence>
<comment type="cofactor">
    <cofactor evidence="10">
        <name>Mg(2+)</name>
        <dbReference type="ChEBI" id="CHEBI:18420"/>
    </cofactor>
    <text evidence="10">Binds 1 Mg(2+) ion per subunit.</text>
</comment>
<dbReference type="InterPro" id="IPR005475">
    <property type="entry name" value="Transketolase-like_Pyr-bd"/>
</dbReference>
<organism evidence="12 13">
    <name type="scientific">Solibaculum intestinale</name>
    <dbReference type="NCBI Taxonomy" id="3133165"/>
    <lineage>
        <taxon>Bacteria</taxon>
        <taxon>Bacillati</taxon>
        <taxon>Bacillota</taxon>
        <taxon>Clostridia</taxon>
        <taxon>Eubacteriales</taxon>
        <taxon>Oscillospiraceae</taxon>
        <taxon>Solibaculum</taxon>
    </lineage>
</organism>
<keyword evidence="6 10" id="KW-0460">Magnesium</keyword>
<feature type="binding site" evidence="10">
    <location>
        <position position="76"/>
    </location>
    <ligand>
        <name>thiamine diphosphate</name>
        <dbReference type="ChEBI" id="CHEBI:58937"/>
    </ligand>
</feature>
<evidence type="ECO:0000256" key="6">
    <source>
        <dbReference type="ARBA" id="ARBA00022842"/>
    </source>
</evidence>
<protein>
    <recommendedName>
        <fullName evidence="10">1-deoxy-D-xylulose-5-phosphate synthase</fullName>
        <ecNumber evidence="10">2.2.1.7</ecNumber>
    </recommendedName>
    <alternativeName>
        <fullName evidence="10">1-deoxyxylulose-5-phosphate synthase</fullName>
        <shortName evidence="10">DXP synthase</shortName>
        <shortName evidence="10">DXPS</shortName>
    </alternativeName>
</protein>
<name>A0ABV1DWS3_9FIRM</name>
<comment type="catalytic activity">
    <reaction evidence="10">
        <text>D-glyceraldehyde 3-phosphate + pyruvate + H(+) = 1-deoxy-D-xylulose 5-phosphate + CO2</text>
        <dbReference type="Rhea" id="RHEA:12605"/>
        <dbReference type="ChEBI" id="CHEBI:15361"/>
        <dbReference type="ChEBI" id="CHEBI:15378"/>
        <dbReference type="ChEBI" id="CHEBI:16526"/>
        <dbReference type="ChEBI" id="CHEBI:57792"/>
        <dbReference type="ChEBI" id="CHEBI:59776"/>
        <dbReference type="EC" id="2.2.1.7"/>
    </reaction>
</comment>
<feature type="binding site" evidence="10">
    <location>
        <position position="177"/>
    </location>
    <ligand>
        <name>Mg(2+)</name>
        <dbReference type="ChEBI" id="CHEBI:18420"/>
    </ligand>
</feature>
<feature type="domain" description="Transketolase-like pyrimidine-binding" evidence="11">
    <location>
        <begin position="316"/>
        <end position="480"/>
    </location>
</feature>